<accession>A0A4V1EZZ3</accession>
<evidence type="ECO:0000313" key="2">
    <source>
        <dbReference type="Proteomes" id="UP000304203"/>
    </source>
</evidence>
<evidence type="ECO:0000313" key="1">
    <source>
        <dbReference type="EMBL" id="QCQ61895.1"/>
    </source>
</evidence>
<sequence>MVDFSDYLGKQKIELKSDFRIRLLCKQHSGFSNWFGNKFLKWEYDMVDRDEVENLNSSFCRAYLELN</sequence>
<dbReference type="EMBL" id="MK719730">
    <property type="protein sequence ID" value="QCQ61895.1"/>
    <property type="molecule type" value="Genomic_DNA"/>
</dbReference>
<proteinExistence type="predicted"/>
<reference evidence="1 2" key="1">
    <citation type="submission" date="2019-03" db="EMBL/GenBank/DDBJ databases">
        <title>Genomic and seasonal variations among aquatic phages infecting the Baltic Sea Gammaproteobacteria Rheinheimera sp. bal341.</title>
        <authorList>
            <person name="Nilsson E."/>
            <person name="Li K."/>
            <person name="Fridlund J."/>
            <person name="Sulcius S."/>
            <person name="Bunse C."/>
            <person name="Karlsson C.M.G."/>
            <person name="Lindh M."/>
            <person name="Lundin D."/>
            <person name="Pinhassi J."/>
            <person name="Holmfeldt K."/>
        </authorList>
    </citation>
    <scope>NUCLEOTIDE SEQUENCE [LARGE SCALE GENOMIC DNA]</scope>
</reference>
<gene>
    <name evidence="1" type="ORF">Barba19A_gp055</name>
</gene>
<name>A0A4V1EZZ3_9CAUD</name>
<dbReference type="Proteomes" id="UP000304203">
    <property type="component" value="Segment"/>
</dbReference>
<keyword evidence="2" id="KW-1185">Reference proteome</keyword>
<organism evidence="1 2">
    <name type="scientific">Rheinheimera phage vB_RspM_Barba19A</name>
    <dbReference type="NCBI Taxonomy" id="2565658"/>
    <lineage>
        <taxon>Viruses</taxon>
        <taxon>Duplodnaviria</taxon>
        <taxon>Heunggongvirae</taxon>
        <taxon>Uroviricota</taxon>
        <taxon>Caudoviricetes</taxon>
        <taxon>Barbavirus</taxon>
        <taxon>Barbavirus barba19A</taxon>
    </lineage>
</organism>
<protein>
    <submittedName>
        <fullName evidence="1">Uncharacterized protein</fullName>
    </submittedName>
</protein>